<evidence type="ECO:0000313" key="7">
    <source>
        <dbReference type="EMBL" id="OGD63725.1"/>
    </source>
</evidence>
<evidence type="ECO:0000256" key="5">
    <source>
        <dbReference type="ARBA" id="ARBA00023136"/>
    </source>
</evidence>
<dbReference type="GO" id="GO:0046933">
    <property type="term" value="F:proton-transporting ATP synthase activity, rotational mechanism"/>
    <property type="evidence" value="ECO:0007669"/>
    <property type="project" value="InterPro"/>
</dbReference>
<proteinExistence type="predicted"/>
<organism evidence="7 8">
    <name type="scientific">Candidatus Beckwithbacteria bacterium RBG_13_42_9</name>
    <dbReference type="NCBI Taxonomy" id="1797457"/>
    <lineage>
        <taxon>Bacteria</taxon>
        <taxon>Candidatus Beckwithiibacteriota</taxon>
    </lineage>
</organism>
<keyword evidence="4" id="KW-0406">Ion transport</keyword>
<protein>
    <submittedName>
        <fullName evidence="7">Uncharacterized protein</fullName>
    </submittedName>
</protein>
<evidence type="ECO:0000256" key="3">
    <source>
        <dbReference type="ARBA" id="ARBA00022781"/>
    </source>
</evidence>
<keyword evidence="3" id="KW-0375">Hydrogen ion transport</keyword>
<reference evidence="7 8" key="1">
    <citation type="journal article" date="2016" name="Nat. Commun.">
        <title>Thousands of microbial genomes shed light on interconnected biogeochemical processes in an aquifer system.</title>
        <authorList>
            <person name="Anantharaman K."/>
            <person name="Brown C.T."/>
            <person name="Hug L.A."/>
            <person name="Sharon I."/>
            <person name="Castelle C.J."/>
            <person name="Probst A.J."/>
            <person name="Thomas B.C."/>
            <person name="Singh A."/>
            <person name="Wilkins M.J."/>
            <person name="Karaoz U."/>
            <person name="Brodie E.L."/>
            <person name="Williams K.H."/>
            <person name="Hubbard S.S."/>
            <person name="Banfield J.F."/>
        </authorList>
    </citation>
    <scope>NUCLEOTIDE SEQUENCE [LARGE SCALE GENOMIC DNA]</scope>
</reference>
<keyword evidence="6" id="KW-0066">ATP synthesis</keyword>
<evidence type="ECO:0000256" key="6">
    <source>
        <dbReference type="ARBA" id="ARBA00023310"/>
    </source>
</evidence>
<accession>A0A1F5E8N6</accession>
<keyword evidence="2" id="KW-0813">Transport</keyword>
<gene>
    <name evidence="7" type="ORF">A2160_03535</name>
</gene>
<comment type="caution">
    <text evidence="7">The sequence shown here is derived from an EMBL/GenBank/DDBJ whole genome shotgun (WGS) entry which is preliminary data.</text>
</comment>
<evidence type="ECO:0000256" key="2">
    <source>
        <dbReference type="ARBA" id="ARBA00022448"/>
    </source>
</evidence>
<dbReference type="InterPro" id="IPR000711">
    <property type="entry name" value="ATPase_OSCP/dsu"/>
</dbReference>
<sequence length="113" mass="12814">MEDESKKIVSGLIKYLKIREQLDLLPEVIKALEKEVLRLAPENVAQVTAAYQLTSTEKELIKTQLESVFGRKLELQLQVDPKIISGILVKVADKVIDLTISKDLEDLTKKLRD</sequence>
<dbReference type="STRING" id="1797457.A2160_03535"/>
<evidence type="ECO:0000256" key="1">
    <source>
        <dbReference type="ARBA" id="ARBA00004370"/>
    </source>
</evidence>
<dbReference type="PRINTS" id="PR00125">
    <property type="entry name" value="ATPASEDELTA"/>
</dbReference>
<dbReference type="Pfam" id="PF00213">
    <property type="entry name" value="OSCP"/>
    <property type="match status" value="1"/>
</dbReference>
<dbReference type="GO" id="GO:0016020">
    <property type="term" value="C:membrane"/>
    <property type="evidence" value="ECO:0007669"/>
    <property type="project" value="UniProtKB-SubCell"/>
</dbReference>
<name>A0A1F5E8N6_9BACT</name>
<evidence type="ECO:0000313" key="8">
    <source>
        <dbReference type="Proteomes" id="UP000177006"/>
    </source>
</evidence>
<evidence type="ECO:0000256" key="4">
    <source>
        <dbReference type="ARBA" id="ARBA00023065"/>
    </source>
</evidence>
<dbReference type="PANTHER" id="PTHR11910">
    <property type="entry name" value="ATP SYNTHASE DELTA CHAIN"/>
    <property type="match status" value="1"/>
</dbReference>
<keyword evidence="5" id="KW-0472">Membrane</keyword>
<comment type="subcellular location">
    <subcellularLocation>
        <location evidence="1">Membrane</location>
    </subcellularLocation>
</comment>
<dbReference type="EMBL" id="MEZK01000005">
    <property type="protein sequence ID" value="OGD63725.1"/>
    <property type="molecule type" value="Genomic_DNA"/>
</dbReference>
<dbReference type="Proteomes" id="UP000177006">
    <property type="component" value="Unassembled WGS sequence"/>
</dbReference>
<dbReference type="AlphaFoldDB" id="A0A1F5E8N6"/>